<name>A0A385YQS4_9BACL</name>
<evidence type="ECO:0000313" key="1">
    <source>
        <dbReference type="EMBL" id="AYC28740.1"/>
    </source>
</evidence>
<dbReference type="InterPro" id="IPR021377">
    <property type="entry name" value="DUF3006"/>
</dbReference>
<dbReference type="Pfam" id="PF11213">
    <property type="entry name" value="DUF3006"/>
    <property type="match status" value="1"/>
</dbReference>
<reference evidence="2" key="1">
    <citation type="submission" date="2018-09" db="EMBL/GenBank/DDBJ databases">
        <authorList>
            <person name="Zhu H."/>
        </authorList>
    </citation>
    <scope>NUCLEOTIDE SEQUENCE [LARGE SCALE GENOMIC DNA]</scope>
    <source>
        <strain evidence="2">K2R23-3</strain>
    </source>
</reference>
<dbReference type="KEGG" id="paek:D3873_02205"/>
<evidence type="ECO:0000313" key="2">
    <source>
        <dbReference type="Proteomes" id="UP000265725"/>
    </source>
</evidence>
<dbReference type="Proteomes" id="UP000265725">
    <property type="component" value="Chromosome"/>
</dbReference>
<accession>A0A385YQS4</accession>
<keyword evidence="2" id="KW-1185">Reference proteome</keyword>
<dbReference type="EMBL" id="CP032418">
    <property type="protein sequence ID" value="AYC28740.1"/>
    <property type="molecule type" value="Genomic_DNA"/>
</dbReference>
<sequence length="81" mass="9338">MNSNKYTLDRFEDGKAVFLSKEDESKQVLLDDKIVSDLSEGDIVKLHVDPEGKWAVQCKLEDETAERKKEVNDLIEKLKNK</sequence>
<protein>
    <submittedName>
        <fullName evidence="1">DUF3006 domain-containing protein</fullName>
    </submittedName>
</protein>
<organism evidence="1 2">
    <name type="scientific">Paenisporosarcina cavernae</name>
    <dbReference type="NCBI Taxonomy" id="2320858"/>
    <lineage>
        <taxon>Bacteria</taxon>
        <taxon>Bacillati</taxon>
        <taxon>Bacillota</taxon>
        <taxon>Bacilli</taxon>
        <taxon>Bacillales</taxon>
        <taxon>Caryophanaceae</taxon>
        <taxon>Paenisporosarcina</taxon>
    </lineage>
</organism>
<dbReference type="RefSeq" id="WP_119882485.1">
    <property type="nucleotide sequence ID" value="NZ_CP032418.1"/>
</dbReference>
<gene>
    <name evidence="1" type="ORF">D3873_02205</name>
</gene>
<dbReference type="AlphaFoldDB" id="A0A385YQS4"/>
<proteinExistence type="predicted"/>
<dbReference type="OrthoDB" id="2452890at2"/>